<keyword evidence="1" id="KW-0472">Membrane</keyword>
<reference evidence="3" key="1">
    <citation type="submission" date="2024-06" db="EMBL/GenBank/DDBJ databases">
        <authorList>
            <person name="Chang H.C."/>
            <person name="Mun S.Y."/>
        </authorList>
    </citation>
    <scope>NUCLEOTIDE SEQUENCE [LARGE SCALE GENOMIC DNA]</scope>
    <source>
        <strain evidence="3">KT1</strain>
    </source>
</reference>
<dbReference type="EMBL" id="CP104778">
    <property type="protein sequence ID" value="WPC20713.1"/>
    <property type="molecule type" value="Genomic_DNA"/>
</dbReference>
<dbReference type="Proteomes" id="UP001302696">
    <property type="component" value="Chromosome"/>
</dbReference>
<protein>
    <submittedName>
        <fullName evidence="2">EbsA family protein</fullName>
    </submittedName>
</protein>
<sequence>MESSKSRFYYQPAFLASISSWSWTLLILIMGVIFWLEVTHFNWITALFFVLFIVVILVQTLTRTIFIQNKQLIINRTLQKNWLVINIDALSSIRETKIGIEFIYNSGTRRFYLTKKQRKAILQIINKSQQELMR</sequence>
<evidence type="ECO:0000256" key="1">
    <source>
        <dbReference type="SAM" id="Phobius"/>
    </source>
</evidence>
<keyword evidence="1" id="KW-1133">Transmembrane helix</keyword>
<evidence type="ECO:0000313" key="2">
    <source>
        <dbReference type="EMBL" id="WPC20713.1"/>
    </source>
</evidence>
<feature type="transmembrane region" description="Helical" evidence="1">
    <location>
        <begin position="41"/>
        <end position="61"/>
    </location>
</feature>
<evidence type="ECO:0000313" key="3">
    <source>
        <dbReference type="Proteomes" id="UP001302696"/>
    </source>
</evidence>
<name>A0ABZ0Q3I8_9LACO</name>
<dbReference type="Pfam" id="PF17255">
    <property type="entry name" value="EbsA"/>
    <property type="match status" value="1"/>
</dbReference>
<proteinExistence type="predicted"/>
<keyword evidence="3" id="KW-1185">Reference proteome</keyword>
<organism evidence="2 3">
    <name type="scientific">Pediococcus inopinatus</name>
    <dbReference type="NCBI Taxonomy" id="114090"/>
    <lineage>
        <taxon>Bacteria</taxon>
        <taxon>Bacillati</taxon>
        <taxon>Bacillota</taxon>
        <taxon>Bacilli</taxon>
        <taxon>Lactobacillales</taxon>
        <taxon>Lactobacillaceae</taxon>
        <taxon>Pediococcus</taxon>
    </lineage>
</organism>
<gene>
    <name evidence="2" type="ORF">N6G96_05255</name>
</gene>
<feature type="transmembrane region" description="Helical" evidence="1">
    <location>
        <begin position="12"/>
        <end position="35"/>
    </location>
</feature>
<dbReference type="RefSeq" id="WP_063697565.1">
    <property type="nucleotide sequence ID" value="NZ_BBIM01000028.1"/>
</dbReference>
<keyword evidence="1" id="KW-0812">Transmembrane</keyword>
<dbReference type="InterPro" id="IPR020215">
    <property type="entry name" value="EbsA-like"/>
</dbReference>
<accession>A0ABZ0Q3I8</accession>